<gene>
    <name evidence="1" type="ORF">NUW58_g5571</name>
</gene>
<comment type="caution">
    <text evidence="1">The sequence shown here is derived from an EMBL/GenBank/DDBJ whole genome shotgun (WGS) entry which is preliminary data.</text>
</comment>
<sequence length="874" mass="98703">MAHTQGNFLALQLLASVAQEAHEILFPLAIQSASGPAANIAIQLMFIAKDVPEQELSRIPLGAQTLSTKALQDLLKIAKWPPSPISWGRRYIEQDPQELWRTLGHLFHNEESKHRVQQSVTQFCRERPHVIQPFESRFTQLSGLLMKNTPGLQRTFTDAAAYSLPPPRIKAKSKDTQESQQGDEDTPEFSIIRSEDACEYLENPTYARISIGKCEFFLFMNILMALERLYHQAQTVPGRQSCYWFYYYEHLAFDALKTRKYDDEHSLVIFVPIALVEESEEMGLLALCFALDEDYRLHQLLDPEELQYVISCHGLPLSELLKLGDLTVEHKIKLWTSEDILLFRLDQEFSCPEDIPFRVFVSFPFGGQYREPPAEYYDMGPRTHRYPRILYLGIILLEIGLGQALRMGNFLDFGNVEHANRVHMKAKTKLRELKKATWDGFASKDCFVEAVENCLESFNFKETTKSRTSRHQSESSVKPHLSDRRDALYRKVVAPLFRLATVGFEDSNEPPLIRISSQVRSKSLSTNDEELQHSWAEIRSTHSSFLSGPSGSSESFLDHLQVIAGHITRCRRLGKATKPIRVAILDTGYQKALPFFQDDRRCNRLRGWKDFTTTKSQNPIDTFGHGTFMTRLLMHVAPIADIYVIRVAEDTEDLENHEQHIVNAIIHAGLDPEWSADIISMSFGIPHERRKECEAISEAIEKVTAERDGSVLFFAAAGNSGIKKENFPASHKDVISIYATNSDGGFLESNPSQPEDGPKLLGTYGTDIPLSITKEIRMLFPQIDLSAGSSIATAIAAGVAAMILSYVAALPSLLDFKPAEKVCAKLSAKNGMEQMLYVMSVLKGYKHHFINPVGFWGEKEKDMEVFTAVCAAVN</sequence>
<dbReference type="EMBL" id="JAPDGR010001116">
    <property type="protein sequence ID" value="KAJ2985363.1"/>
    <property type="molecule type" value="Genomic_DNA"/>
</dbReference>
<evidence type="ECO:0000313" key="1">
    <source>
        <dbReference type="EMBL" id="KAJ2985363.1"/>
    </source>
</evidence>
<dbReference type="Proteomes" id="UP001143856">
    <property type="component" value="Unassembled WGS sequence"/>
</dbReference>
<accession>A0ACC1P3G0</accession>
<name>A0ACC1P3G0_9PEZI</name>
<protein>
    <submittedName>
        <fullName evidence="1">Uncharacterized protein</fullName>
    </submittedName>
</protein>
<proteinExistence type="predicted"/>
<reference evidence="1" key="1">
    <citation type="submission" date="2022-10" db="EMBL/GenBank/DDBJ databases">
        <title>Genome Sequence of Xylaria curta.</title>
        <authorList>
            <person name="Buettner E."/>
        </authorList>
    </citation>
    <scope>NUCLEOTIDE SEQUENCE</scope>
    <source>
        <strain evidence="1">Babe10</strain>
    </source>
</reference>
<evidence type="ECO:0000313" key="2">
    <source>
        <dbReference type="Proteomes" id="UP001143856"/>
    </source>
</evidence>
<organism evidence="1 2">
    <name type="scientific">Xylaria curta</name>
    <dbReference type="NCBI Taxonomy" id="42375"/>
    <lineage>
        <taxon>Eukaryota</taxon>
        <taxon>Fungi</taxon>
        <taxon>Dikarya</taxon>
        <taxon>Ascomycota</taxon>
        <taxon>Pezizomycotina</taxon>
        <taxon>Sordariomycetes</taxon>
        <taxon>Xylariomycetidae</taxon>
        <taxon>Xylariales</taxon>
        <taxon>Xylariaceae</taxon>
        <taxon>Xylaria</taxon>
    </lineage>
</organism>
<keyword evidence="2" id="KW-1185">Reference proteome</keyword>